<feature type="binding site" evidence="7">
    <location>
        <position position="401"/>
    </location>
    <ligand>
        <name>ATP</name>
        <dbReference type="ChEBI" id="CHEBI:30616"/>
    </ligand>
</feature>
<dbReference type="InterPro" id="IPR036526">
    <property type="entry name" value="C-N_Hydrolase_sf"/>
</dbReference>
<organism evidence="11 12">
    <name type="scientific">Candidatus Phycosocius spiralis</name>
    <dbReference type="NCBI Taxonomy" id="2815099"/>
    <lineage>
        <taxon>Bacteria</taxon>
        <taxon>Pseudomonadati</taxon>
        <taxon>Pseudomonadota</taxon>
        <taxon>Alphaproteobacteria</taxon>
        <taxon>Caulobacterales</taxon>
        <taxon>Caulobacterales incertae sedis</taxon>
        <taxon>Candidatus Phycosocius</taxon>
    </lineage>
</organism>
<dbReference type="InterPro" id="IPR003010">
    <property type="entry name" value="C-N_Hydrolase"/>
</dbReference>
<comment type="catalytic activity">
    <reaction evidence="7 8">
        <text>deamido-NAD(+) + L-glutamine + ATP + H2O = L-glutamate + AMP + diphosphate + NAD(+) + H(+)</text>
        <dbReference type="Rhea" id="RHEA:24384"/>
        <dbReference type="ChEBI" id="CHEBI:15377"/>
        <dbReference type="ChEBI" id="CHEBI:15378"/>
        <dbReference type="ChEBI" id="CHEBI:29985"/>
        <dbReference type="ChEBI" id="CHEBI:30616"/>
        <dbReference type="ChEBI" id="CHEBI:33019"/>
        <dbReference type="ChEBI" id="CHEBI:57540"/>
        <dbReference type="ChEBI" id="CHEBI:58359"/>
        <dbReference type="ChEBI" id="CHEBI:58437"/>
        <dbReference type="ChEBI" id="CHEBI:456215"/>
        <dbReference type="EC" id="6.3.5.1"/>
    </reaction>
</comment>
<dbReference type="InterPro" id="IPR022310">
    <property type="entry name" value="NAD/GMP_synthase"/>
</dbReference>
<protein>
    <recommendedName>
        <fullName evidence="7 8">Glutamine-dependent NAD(+) synthetase</fullName>
        <ecNumber evidence="7 8">6.3.5.1</ecNumber>
    </recommendedName>
    <alternativeName>
        <fullName evidence="7 8">NAD(+) synthase [glutamine-hydrolyzing]</fullName>
    </alternativeName>
</protein>
<feature type="binding site" evidence="7">
    <location>
        <position position="525"/>
    </location>
    <ligand>
        <name>deamido-NAD(+)</name>
        <dbReference type="ChEBI" id="CHEBI:58437"/>
        <note>ligand shared between two neighboring subunits</note>
    </ligand>
</feature>
<evidence type="ECO:0000256" key="8">
    <source>
        <dbReference type="PIRNR" id="PIRNR006630"/>
    </source>
</evidence>
<reference evidence="11" key="1">
    <citation type="submission" date="2021-05" db="EMBL/GenBank/DDBJ databases">
        <authorList>
            <person name="Tanabe Y."/>
        </authorList>
    </citation>
    <scope>NUCLEOTIDE SEQUENCE</scope>
    <source>
        <strain evidence="11">BOTRYCO-1</strain>
    </source>
</reference>
<comment type="caution">
    <text evidence="7">Lacks conserved residue(s) required for the propagation of feature annotation.</text>
</comment>
<dbReference type="NCBIfam" id="TIGR00552">
    <property type="entry name" value="nadE"/>
    <property type="match status" value="1"/>
</dbReference>
<name>A0ABQ4PS50_9PROT</name>
<proteinExistence type="inferred from homology"/>
<dbReference type="CDD" id="cd00553">
    <property type="entry name" value="NAD_synthase"/>
    <property type="match status" value="1"/>
</dbReference>
<keyword evidence="6 7" id="KW-0520">NAD</keyword>
<dbReference type="InterPro" id="IPR003694">
    <property type="entry name" value="NAD_synthase"/>
</dbReference>
<evidence type="ECO:0000313" key="12">
    <source>
        <dbReference type="Proteomes" id="UP001161064"/>
    </source>
</evidence>
<dbReference type="SUPFAM" id="SSF52402">
    <property type="entry name" value="Adenine nucleotide alpha hydrolases-like"/>
    <property type="match status" value="1"/>
</dbReference>
<evidence type="ECO:0000313" key="11">
    <source>
        <dbReference type="EMBL" id="GIU65849.1"/>
    </source>
</evidence>
<keyword evidence="5 7" id="KW-0067">ATP-binding</keyword>
<dbReference type="NCBIfam" id="NF010588">
    <property type="entry name" value="PRK13981.1"/>
    <property type="match status" value="1"/>
</dbReference>
<feature type="binding site" evidence="7">
    <location>
        <position position="179"/>
    </location>
    <ligand>
        <name>L-glutamine</name>
        <dbReference type="ChEBI" id="CHEBI:58359"/>
    </ligand>
</feature>
<evidence type="ECO:0000256" key="5">
    <source>
        <dbReference type="ARBA" id="ARBA00022840"/>
    </source>
</evidence>
<dbReference type="PANTHER" id="PTHR23090">
    <property type="entry name" value="NH 3 /GLUTAMINE-DEPENDENT NAD + SYNTHETASE"/>
    <property type="match status" value="1"/>
</dbReference>
<feature type="domain" description="CN hydrolase" evidence="10">
    <location>
        <begin position="8"/>
        <end position="249"/>
    </location>
</feature>
<evidence type="ECO:0000259" key="10">
    <source>
        <dbReference type="PROSITE" id="PS50263"/>
    </source>
</evidence>
<comment type="similarity">
    <text evidence="2 7 8">In the C-terminal section; belongs to the NAD synthetase family.</text>
</comment>
<evidence type="ECO:0000256" key="7">
    <source>
        <dbReference type="HAMAP-Rule" id="MF_02090"/>
    </source>
</evidence>
<dbReference type="EMBL" id="BPFZ01000001">
    <property type="protein sequence ID" value="GIU65849.1"/>
    <property type="molecule type" value="Genomic_DNA"/>
</dbReference>
<feature type="active site" description="Proton acceptor; for glutaminase activity" evidence="7">
    <location>
        <position position="48"/>
    </location>
</feature>
<dbReference type="Pfam" id="PF00795">
    <property type="entry name" value="CN_hydrolase"/>
    <property type="match status" value="1"/>
</dbReference>
<dbReference type="CDD" id="cd07570">
    <property type="entry name" value="GAT_Gln-NAD-synth"/>
    <property type="match status" value="1"/>
</dbReference>
<dbReference type="PANTHER" id="PTHR23090:SF9">
    <property type="entry name" value="GLUTAMINE-DEPENDENT NAD(+) SYNTHETASE"/>
    <property type="match status" value="1"/>
</dbReference>
<reference evidence="11" key="2">
    <citation type="journal article" date="2023" name="ISME Commun">
        <title>Characterization of a bloom-associated alphaproteobacterial lineage, 'Candidatus Phycosocius': insights into freshwater algal-bacterial interactions.</title>
        <authorList>
            <person name="Tanabe Y."/>
            <person name="Yamaguchi H."/>
            <person name="Yoshida M."/>
            <person name="Kai A."/>
            <person name="Okazaki Y."/>
        </authorList>
    </citation>
    <scope>NUCLEOTIDE SEQUENCE</scope>
    <source>
        <strain evidence="11">BOTRYCO-1</strain>
    </source>
</reference>
<dbReference type="Gene3D" id="3.40.50.620">
    <property type="entry name" value="HUPs"/>
    <property type="match status" value="1"/>
</dbReference>
<dbReference type="InterPro" id="IPR014445">
    <property type="entry name" value="Gln-dep_NAD_synthase"/>
</dbReference>
<keyword evidence="4 7" id="KW-0547">Nucleotide-binding</keyword>
<dbReference type="RefSeq" id="WP_284358315.1">
    <property type="nucleotide sequence ID" value="NZ_BPFZ01000001.1"/>
</dbReference>
<evidence type="ECO:0000256" key="9">
    <source>
        <dbReference type="RuleBase" id="RU003811"/>
    </source>
</evidence>
<feature type="binding site" evidence="7">
    <location>
        <position position="406"/>
    </location>
    <ligand>
        <name>deamido-NAD(+)</name>
        <dbReference type="ChEBI" id="CHEBI:58437"/>
        <note>ligand shared between two neighboring subunits</note>
    </ligand>
</feature>
<comment type="function">
    <text evidence="7">Catalyzes the ATP-dependent amidation of deamido-NAD to form NAD. Uses L-glutamine as a nitrogen source.</text>
</comment>
<accession>A0ABQ4PS50</accession>
<comment type="similarity">
    <text evidence="9">Belongs to the NAD synthetase family.</text>
</comment>
<dbReference type="Pfam" id="PF02540">
    <property type="entry name" value="NAD_synthase"/>
    <property type="match status" value="1"/>
</dbReference>
<dbReference type="PIRSF" id="PIRSF006630">
    <property type="entry name" value="NADS_GAT"/>
    <property type="match status" value="1"/>
</dbReference>
<feature type="binding site" evidence="7">
    <location>
        <position position="123"/>
    </location>
    <ligand>
        <name>L-glutamine</name>
        <dbReference type="ChEBI" id="CHEBI:58359"/>
    </ligand>
</feature>
<evidence type="ECO:0000256" key="4">
    <source>
        <dbReference type="ARBA" id="ARBA00022741"/>
    </source>
</evidence>
<evidence type="ECO:0000256" key="6">
    <source>
        <dbReference type="ARBA" id="ARBA00023027"/>
    </source>
</evidence>
<evidence type="ECO:0000256" key="1">
    <source>
        <dbReference type="ARBA" id="ARBA00005188"/>
    </source>
</evidence>
<comment type="caution">
    <text evidence="11">The sequence shown here is derived from an EMBL/GenBank/DDBJ whole genome shotgun (WGS) entry which is preliminary data.</text>
</comment>
<dbReference type="HAMAP" id="MF_02090">
    <property type="entry name" value="NadE_glutamine_dep"/>
    <property type="match status" value="1"/>
</dbReference>
<dbReference type="InterPro" id="IPR014729">
    <property type="entry name" value="Rossmann-like_a/b/a_fold"/>
</dbReference>
<feature type="active site" description="Nucleophile; for glutaminase activity" evidence="7">
    <location>
        <position position="153"/>
    </location>
</feature>
<feature type="binding site" evidence="7">
    <location>
        <begin position="294"/>
        <end position="301"/>
    </location>
    <ligand>
        <name>ATP</name>
        <dbReference type="ChEBI" id="CHEBI:30616"/>
    </ligand>
</feature>
<keyword evidence="3 7" id="KW-0436">Ligase</keyword>
<comment type="pathway">
    <text evidence="1 7 8">Cofactor biosynthesis; NAD(+) biosynthesis; NAD(+) from deamido-NAD(+) (L-Gln route): step 1/1.</text>
</comment>
<feature type="active site" description="For glutaminase activity" evidence="7">
    <location>
        <position position="117"/>
    </location>
</feature>
<dbReference type="Gene3D" id="3.60.110.10">
    <property type="entry name" value="Carbon-nitrogen hydrolase"/>
    <property type="match status" value="1"/>
</dbReference>
<dbReference type="Proteomes" id="UP001161064">
    <property type="component" value="Unassembled WGS sequence"/>
</dbReference>
<feature type="binding site" evidence="7">
    <location>
        <position position="377"/>
    </location>
    <ligand>
        <name>deamido-NAD(+)</name>
        <dbReference type="ChEBI" id="CHEBI:58437"/>
        <note>ligand shared between two neighboring subunits</note>
    </ligand>
</feature>
<evidence type="ECO:0000256" key="3">
    <source>
        <dbReference type="ARBA" id="ARBA00022598"/>
    </source>
</evidence>
<dbReference type="SUPFAM" id="SSF56317">
    <property type="entry name" value="Carbon-nitrogen hydrolase"/>
    <property type="match status" value="1"/>
</dbReference>
<evidence type="ECO:0000256" key="2">
    <source>
        <dbReference type="ARBA" id="ARBA00007145"/>
    </source>
</evidence>
<sequence>MQQAKPKLRIVSVQLNPIVGDIVGNRRMAEQALEIAAHSQADIVVFSELFIIGYPPEDLVLKPAAVRDCRAAIDVLAHMTADLALTVVIGTPWRTAEGLFNAVVVLSHGEIQAVRYKHELPNYAVFDEKRVFDPGPLPSPVDICGVRIGIPICEDIWFDRVTHALHTQGAQLLLVPNGSPYRRGVTLERLACATERVYETKVPLLYVNQVGGQDELCFDGGSFALSHTGECVQSLSNFRATLAISDWQWREGHWICVQAEQQETCSNQQADYAAMVLALRDYVNKNGFPSVILGLSGGIDSALSAAVATDALGPQRVTCLMMPSRFTSQESLADAKDNAARLGTAYHVLPIEGVVAGFTDILDPHFEGTQSGIAEENIQSRARGVLLMALSNKFGQMVLTTGNKSEMAVGYATLYGDMCGGYNVLKDLYKMQVYTLARWRNANTCEIGLGPAGEVIPQRIIDKAPSAELRDNQTDQDSLPPYPVLDDILHAFVEEEAEIEEVIARGHAPELVHRIQNLLYLAEYKRRQAPPGVKLGSRNFGRDRRYPITNRYRDRN</sequence>
<keyword evidence="12" id="KW-1185">Reference proteome</keyword>
<dbReference type="PROSITE" id="PS50263">
    <property type="entry name" value="CN_HYDROLASE"/>
    <property type="match status" value="1"/>
</dbReference>
<dbReference type="EC" id="6.3.5.1" evidence="7 8"/>
<gene>
    <name evidence="11" type="primary">nadE2</name>
    <name evidence="7" type="synonym">nadE</name>
    <name evidence="11" type="ORF">PsB1_0003</name>
</gene>